<gene>
    <name evidence="4" type="primary">aat</name>
    <name evidence="5" type="ORF">DJ013_00260</name>
</gene>
<dbReference type="PANTHER" id="PTHR30098:SF2">
    <property type="entry name" value="LEUCYL_PHENYLALANYL-TRNA--PROTEIN TRANSFERASE"/>
    <property type="match status" value="1"/>
</dbReference>
<dbReference type="SUPFAM" id="SSF55729">
    <property type="entry name" value="Acyl-CoA N-acyltransferases (Nat)"/>
    <property type="match status" value="1"/>
</dbReference>
<organism evidence="5 6">
    <name type="scientific">Arcticibacterium luteifluviistationis</name>
    <dbReference type="NCBI Taxonomy" id="1784714"/>
    <lineage>
        <taxon>Bacteria</taxon>
        <taxon>Pseudomonadati</taxon>
        <taxon>Bacteroidota</taxon>
        <taxon>Cytophagia</taxon>
        <taxon>Cytophagales</taxon>
        <taxon>Leadbetterellaceae</taxon>
        <taxon>Arcticibacterium</taxon>
    </lineage>
</organism>
<evidence type="ECO:0000313" key="5">
    <source>
        <dbReference type="EMBL" id="AWV96707.1"/>
    </source>
</evidence>
<dbReference type="GO" id="GO:0008914">
    <property type="term" value="F:leucyl-tRNA--protein transferase activity"/>
    <property type="evidence" value="ECO:0007669"/>
    <property type="project" value="UniProtKB-UniRule"/>
</dbReference>
<comment type="catalytic activity">
    <reaction evidence="4">
        <text>L-phenylalanyl-tRNA(Phe) + an N-terminal L-alpha-aminoacyl-[protein] = an N-terminal L-phenylalanyl-L-alpha-aminoacyl-[protein] + tRNA(Phe)</text>
        <dbReference type="Rhea" id="RHEA:43632"/>
        <dbReference type="Rhea" id="RHEA-COMP:9668"/>
        <dbReference type="Rhea" id="RHEA-COMP:9699"/>
        <dbReference type="Rhea" id="RHEA-COMP:10636"/>
        <dbReference type="Rhea" id="RHEA-COMP:10637"/>
        <dbReference type="ChEBI" id="CHEBI:78442"/>
        <dbReference type="ChEBI" id="CHEBI:78531"/>
        <dbReference type="ChEBI" id="CHEBI:78597"/>
        <dbReference type="ChEBI" id="CHEBI:83561"/>
        <dbReference type="EC" id="2.3.2.6"/>
    </reaction>
</comment>
<comment type="catalytic activity">
    <reaction evidence="4">
        <text>N-terminal L-lysyl-[protein] + L-leucyl-tRNA(Leu) = N-terminal L-leucyl-L-lysyl-[protein] + tRNA(Leu) + H(+)</text>
        <dbReference type="Rhea" id="RHEA:12340"/>
        <dbReference type="Rhea" id="RHEA-COMP:9613"/>
        <dbReference type="Rhea" id="RHEA-COMP:9622"/>
        <dbReference type="Rhea" id="RHEA-COMP:12670"/>
        <dbReference type="Rhea" id="RHEA-COMP:12671"/>
        <dbReference type="ChEBI" id="CHEBI:15378"/>
        <dbReference type="ChEBI" id="CHEBI:65249"/>
        <dbReference type="ChEBI" id="CHEBI:78442"/>
        <dbReference type="ChEBI" id="CHEBI:78494"/>
        <dbReference type="ChEBI" id="CHEBI:133043"/>
        <dbReference type="EC" id="2.3.2.6"/>
    </reaction>
</comment>
<dbReference type="KEGG" id="als:DJ013_00260"/>
<keyword evidence="6" id="KW-1185">Reference proteome</keyword>
<dbReference type="InterPro" id="IPR016181">
    <property type="entry name" value="Acyl_CoA_acyltransferase"/>
</dbReference>
<keyword evidence="3 4" id="KW-0012">Acyltransferase</keyword>
<evidence type="ECO:0000256" key="1">
    <source>
        <dbReference type="ARBA" id="ARBA00022490"/>
    </source>
</evidence>
<dbReference type="InterPro" id="IPR042203">
    <property type="entry name" value="Leu/Phe-tRNA_Trfase_C"/>
</dbReference>
<dbReference type="GO" id="GO:0005737">
    <property type="term" value="C:cytoplasm"/>
    <property type="evidence" value="ECO:0007669"/>
    <property type="project" value="UniProtKB-SubCell"/>
</dbReference>
<evidence type="ECO:0000256" key="3">
    <source>
        <dbReference type="ARBA" id="ARBA00023315"/>
    </source>
</evidence>
<dbReference type="Pfam" id="PF03588">
    <property type="entry name" value="Leu_Phe_trans"/>
    <property type="match status" value="1"/>
</dbReference>
<sequence>MPLQVEELIYAYLNGFFPMADATGEISWYAPDPRAIIPLENYKPSKSLRPVLNKKLFDIRINKDFRGVMEYCAKPRFPEDETWISNEIIDVYCQLHSNGFAHSVEAYEGDKLVGGLYGVSIGGVFFGESMFHLVSNASKVAFHYLIEILRHRGFILLDTQFINDNVLRYGAIEIPKVAYEASLKEAIAMKLTFVPSLGALKLAEVMA</sequence>
<dbReference type="Proteomes" id="UP000249873">
    <property type="component" value="Chromosome"/>
</dbReference>
<dbReference type="RefSeq" id="WP_111369809.1">
    <property type="nucleotide sequence ID" value="NZ_CP029480.1"/>
</dbReference>
<dbReference type="HAMAP" id="MF_00688">
    <property type="entry name" value="Leu_Phe_trans"/>
    <property type="match status" value="1"/>
</dbReference>
<comment type="subcellular location">
    <subcellularLocation>
        <location evidence="4">Cytoplasm</location>
    </subcellularLocation>
</comment>
<dbReference type="OrthoDB" id="9790282at2"/>
<dbReference type="GO" id="GO:0030163">
    <property type="term" value="P:protein catabolic process"/>
    <property type="evidence" value="ECO:0007669"/>
    <property type="project" value="UniProtKB-UniRule"/>
</dbReference>
<dbReference type="NCBIfam" id="TIGR00667">
    <property type="entry name" value="aat"/>
    <property type="match status" value="1"/>
</dbReference>
<reference evidence="5 6" key="1">
    <citation type="submission" date="2018-05" db="EMBL/GenBank/DDBJ databases">
        <title>Complete genome sequence of Arcticibacterium luteifluviistationis SM1504T, a cytophagaceae bacterium isolated from Arctic surface seawater.</title>
        <authorList>
            <person name="Li Y."/>
            <person name="Qin Q.-L."/>
        </authorList>
    </citation>
    <scope>NUCLEOTIDE SEQUENCE [LARGE SCALE GENOMIC DNA]</scope>
    <source>
        <strain evidence="5 6">SM1504</strain>
    </source>
</reference>
<protein>
    <recommendedName>
        <fullName evidence="4">Leucyl/phenylalanyl-tRNA--protein transferase</fullName>
        <ecNumber evidence="4">2.3.2.6</ecNumber>
    </recommendedName>
    <alternativeName>
        <fullName evidence="4">L/F-transferase</fullName>
    </alternativeName>
    <alternativeName>
        <fullName evidence="4">Leucyltransferase</fullName>
    </alternativeName>
    <alternativeName>
        <fullName evidence="4">Phenyalanyltransferase</fullName>
    </alternativeName>
</protein>
<comment type="catalytic activity">
    <reaction evidence="4">
        <text>N-terminal L-arginyl-[protein] + L-leucyl-tRNA(Leu) = N-terminal L-leucyl-L-arginyl-[protein] + tRNA(Leu) + H(+)</text>
        <dbReference type="Rhea" id="RHEA:50416"/>
        <dbReference type="Rhea" id="RHEA-COMP:9613"/>
        <dbReference type="Rhea" id="RHEA-COMP:9622"/>
        <dbReference type="Rhea" id="RHEA-COMP:12672"/>
        <dbReference type="Rhea" id="RHEA-COMP:12673"/>
        <dbReference type="ChEBI" id="CHEBI:15378"/>
        <dbReference type="ChEBI" id="CHEBI:64719"/>
        <dbReference type="ChEBI" id="CHEBI:78442"/>
        <dbReference type="ChEBI" id="CHEBI:78494"/>
        <dbReference type="ChEBI" id="CHEBI:133044"/>
        <dbReference type="EC" id="2.3.2.6"/>
    </reaction>
</comment>
<comment type="similarity">
    <text evidence="4">Belongs to the L/F-transferase family.</text>
</comment>
<evidence type="ECO:0000256" key="2">
    <source>
        <dbReference type="ARBA" id="ARBA00022679"/>
    </source>
</evidence>
<dbReference type="EMBL" id="CP029480">
    <property type="protein sequence ID" value="AWV96707.1"/>
    <property type="molecule type" value="Genomic_DNA"/>
</dbReference>
<dbReference type="PANTHER" id="PTHR30098">
    <property type="entry name" value="LEUCYL/PHENYLALANYL-TRNA--PROTEIN TRANSFERASE"/>
    <property type="match status" value="1"/>
</dbReference>
<keyword evidence="1 4" id="KW-0963">Cytoplasm</keyword>
<name>A0A2Z4G6E0_9BACT</name>
<dbReference type="InterPro" id="IPR004616">
    <property type="entry name" value="Leu/Phe-tRNA_Trfase"/>
</dbReference>
<dbReference type="AlphaFoldDB" id="A0A2Z4G6E0"/>
<evidence type="ECO:0000313" key="6">
    <source>
        <dbReference type="Proteomes" id="UP000249873"/>
    </source>
</evidence>
<dbReference type="EC" id="2.3.2.6" evidence="4"/>
<accession>A0A2Z4G6E0</accession>
<keyword evidence="2 4" id="KW-0808">Transferase</keyword>
<proteinExistence type="inferred from homology"/>
<evidence type="ECO:0000256" key="4">
    <source>
        <dbReference type="HAMAP-Rule" id="MF_00688"/>
    </source>
</evidence>
<comment type="function">
    <text evidence="4">Functions in the N-end rule pathway of protein degradation where it conjugates Leu, Phe and, less efficiently, Met from aminoacyl-tRNAs to the N-termini of proteins containing an N-terminal arginine or lysine.</text>
</comment>
<dbReference type="Gene3D" id="3.40.630.70">
    <property type="entry name" value="Leucyl/phenylalanyl-tRNA-protein transferase, C-terminal domain"/>
    <property type="match status" value="1"/>
</dbReference>